<gene>
    <name evidence="4" type="ORF">CBR_g10839</name>
</gene>
<feature type="domain" description="GIY-YIG" evidence="3">
    <location>
        <begin position="573"/>
        <end position="665"/>
    </location>
</feature>
<dbReference type="PROSITE" id="PS50164">
    <property type="entry name" value="GIY_YIG"/>
    <property type="match status" value="1"/>
</dbReference>
<name>A0A388KPN4_CHABU</name>
<dbReference type="Gramene" id="GBG71903">
    <property type="protein sequence ID" value="GBG71903"/>
    <property type="gene ID" value="CBR_g10839"/>
</dbReference>
<evidence type="ECO:0000313" key="5">
    <source>
        <dbReference type="Proteomes" id="UP000265515"/>
    </source>
</evidence>
<organism evidence="4 5">
    <name type="scientific">Chara braunii</name>
    <name type="common">Braun's stonewort</name>
    <dbReference type="NCBI Taxonomy" id="69332"/>
    <lineage>
        <taxon>Eukaryota</taxon>
        <taxon>Viridiplantae</taxon>
        <taxon>Streptophyta</taxon>
        <taxon>Charophyceae</taxon>
        <taxon>Charales</taxon>
        <taxon>Characeae</taxon>
        <taxon>Chara</taxon>
    </lineage>
</organism>
<feature type="region of interest" description="Disordered" evidence="2">
    <location>
        <begin position="275"/>
        <end position="303"/>
    </location>
</feature>
<reference evidence="4 5" key="1">
    <citation type="journal article" date="2018" name="Cell">
        <title>The Chara Genome: Secondary Complexity and Implications for Plant Terrestrialization.</title>
        <authorList>
            <person name="Nishiyama T."/>
            <person name="Sakayama H."/>
            <person name="Vries J.D."/>
            <person name="Buschmann H."/>
            <person name="Saint-Marcoux D."/>
            <person name="Ullrich K.K."/>
            <person name="Haas F.B."/>
            <person name="Vanderstraeten L."/>
            <person name="Becker D."/>
            <person name="Lang D."/>
            <person name="Vosolsobe S."/>
            <person name="Rombauts S."/>
            <person name="Wilhelmsson P.K.I."/>
            <person name="Janitza P."/>
            <person name="Kern R."/>
            <person name="Heyl A."/>
            <person name="Rumpler F."/>
            <person name="Villalobos L.I.A.C."/>
            <person name="Clay J.M."/>
            <person name="Skokan R."/>
            <person name="Toyoda A."/>
            <person name="Suzuki Y."/>
            <person name="Kagoshima H."/>
            <person name="Schijlen E."/>
            <person name="Tajeshwar N."/>
            <person name="Catarino B."/>
            <person name="Hetherington A.J."/>
            <person name="Saltykova A."/>
            <person name="Bonnot C."/>
            <person name="Breuninger H."/>
            <person name="Symeonidi A."/>
            <person name="Radhakrishnan G.V."/>
            <person name="Van Nieuwerburgh F."/>
            <person name="Deforce D."/>
            <person name="Chang C."/>
            <person name="Karol K.G."/>
            <person name="Hedrich R."/>
            <person name="Ulvskov P."/>
            <person name="Glockner G."/>
            <person name="Delwiche C.F."/>
            <person name="Petrasek J."/>
            <person name="Van de Peer Y."/>
            <person name="Friml J."/>
            <person name="Beilby M."/>
            <person name="Dolan L."/>
            <person name="Kohara Y."/>
            <person name="Sugano S."/>
            <person name="Fujiyama A."/>
            <person name="Delaux P.-M."/>
            <person name="Quint M."/>
            <person name="TheiBen G."/>
            <person name="Hagemann M."/>
            <person name="Harholt J."/>
            <person name="Dunand C."/>
            <person name="Zachgo S."/>
            <person name="Langdale J."/>
            <person name="Maumus F."/>
            <person name="Straeten D.V.D."/>
            <person name="Gould S.B."/>
            <person name="Rensing S.A."/>
        </authorList>
    </citation>
    <scope>NUCLEOTIDE SEQUENCE [LARGE SCALE GENOMIC DNA]</scope>
    <source>
        <strain evidence="4 5">S276</strain>
    </source>
</reference>
<accession>A0A388KPN4</accession>
<proteinExistence type="predicted"/>
<feature type="coiled-coil region" evidence="1">
    <location>
        <begin position="222"/>
        <end position="262"/>
    </location>
</feature>
<dbReference type="InterPro" id="IPR000305">
    <property type="entry name" value="GIY-YIG_endonuc"/>
</dbReference>
<evidence type="ECO:0000256" key="1">
    <source>
        <dbReference type="SAM" id="Coils"/>
    </source>
</evidence>
<keyword evidence="5" id="KW-1185">Reference proteome</keyword>
<dbReference type="CDD" id="cd22265">
    <property type="entry name" value="UDM1_RNF168"/>
    <property type="match status" value="1"/>
</dbReference>
<feature type="region of interest" description="Disordered" evidence="2">
    <location>
        <begin position="344"/>
        <end position="365"/>
    </location>
</feature>
<dbReference type="Proteomes" id="UP000265515">
    <property type="component" value="Unassembled WGS sequence"/>
</dbReference>
<comment type="caution">
    <text evidence="4">The sequence shown here is derived from an EMBL/GenBank/DDBJ whole genome shotgun (WGS) entry which is preliminary data.</text>
</comment>
<dbReference type="OrthoDB" id="513013at2759"/>
<evidence type="ECO:0000313" key="4">
    <source>
        <dbReference type="EMBL" id="GBG71903.1"/>
    </source>
</evidence>
<evidence type="ECO:0000256" key="2">
    <source>
        <dbReference type="SAM" id="MobiDB-lite"/>
    </source>
</evidence>
<sequence length="1481" mass="168517">MVKGVGRVILGAGAGLFGLSVAVSFATRVTMKVASVIVDAKRRERGNICPMCLGVRQVPCRLCSEKGTIEWSPLVDPVAMKPCVCPTCDGSRSQKCLNCLGKGYEPGADGRWLEGWFGLDLVVSALALSIALHDLSRAPHATDDNVHLLLLLQFLSVVLVCRAAVHDSHEYAVSNALHRSRNLLGDVPGVGGGCDDIEEKYEVSRCTVSACTEETGVCLHRRARKEQETRELEERKAEEARLEKERKRLERLEERKRYEDERDTRLLRLVRMEWGSSAKQETEKSEKNKVRVNERGETTEEEKERLRREIALQHSSEEEEDTKLILLRRRATWININDKRRRDPEGKMACTMPQTTPTKGPRTGFMADARGIRPTLGPEAKSRIEEIKSCEGGKSTSASAILSPVGKLSLSMKHVTAGCGPGEREKFEAECRDLFEALTVEELKEVCKNEKIGFVKRDIAIKRLITRRLLKAYDPINVPLPDTMKDAPIVPRAARSARPKLINESADEGSDYDEEDEDLDLRSRNGCNDEITEKCLRAMVIGLTLSGEIPWCEKFLEYWRDACSTDNLDLRRPGGCVYALVSPWYKQTYIGMTERTLNRRWKEHATRGTRKKKNGDRGRQNLYTWLRKVGVEQYVAIPLLPNADRLKLEAAERSMIKTWSPSLNTMMKKRRTKKRRRRGKKEQHRNNRMTEEVTPALNGMAHPEKSTRTKILTLKDEDSTEGTVRIVSLLRKLAKKGKGREYKLTSNGGVVWTDNWRVVRRIFGETRVRVGKRTRPLRKCKQLFEQEGVVKIRDVTKASPSTLRLKNDFVRMFKYKKRQKKLGGLRIEELIRYYAAAKVFSTKRSRSRAKKMVSDVVKRKFGIQISRRVITKARFDDRVKKGEVVRLMKKKIGGLPLDASMIGMVKQRSRVVWTRGPNIGDFIHNHRRYAASGVARCNCTGASLPKVEGHVHFRLGAWEECPTIARNAKNIPRDWSTECEKRLKNEILSSLHGIDWLNVDVSSVSISDDEVCKCVDSSEKMGVGNMESVAELKKRLDGFVCTPLDRNPGETLVMCAEVYATGMGGTFIRNEGYEIRKEEEGDIIARMEDEYKKHGFARFGSWKKGGKLGRAYALPKHKDTSKYRPICPTFSEPGNQLCRRISRGLNEMLFNLPESGHFNLRSVHLMTTKLTKMNRRLERGCANTGVMAASYDIKDMFSKLPHETIVRAVEWCIWWYESKGFRGVFVKARGKGAKLSKSQDVDGFKFVNFSVLLEYVKYDLGNCFTIASGIILRQTVGIPMGKASRPPLACLMCAKSEWDFLLTVGNQRKLVEGIRFVDDSSVFVAYNKKSVASVERAKKILLAYESCYDANLTLKRTDDEEMEWDFLGCRLTISNEFPYLSCHQVMKNEIDLLTGCDLTFQTFQDYESWTGKKAKMAAVTSCLHRIRQNSISSLGMVGAVIALRMELRRRNYPEELFRQVIKNSARDKERIWKMIAELMSV</sequence>
<dbReference type="EMBL" id="BFEA01000155">
    <property type="protein sequence ID" value="GBG71903.1"/>
    <property type="molecule type" value="Genomic_DNA"/>
</dbReference>
<evidence type="ECO:0000259" key="3">
    <source>
        <dbReference type="PROSITE" id="PS50164"/>
    </source>
</evidence>
<protein>
    <recommendedName>
        <fullName evidence="3">GIY-YIG domain-containing protein</fullName>
    </recommendedName>
</protein>
<feature type="compositionally biased region" description="Basic and acidic residues" evidence="2">
    <location>
        <begin position="280"/>
        <end position="303"/>
    </location>
</feature>
<keyword evidence="1" id="KW-0175">Coiled coil</keyword>